<feature type="compositionally biased region" description="Low complexity" evidence="1">
    <location>
        <begin position="217"/>
        <end position="229"/>
    </location>
</feature>
<feature type="region of interest" description="Disordered" evidence="1">
    <location>
        <begin position="65"/>
        <end position="109"/>
    </location>
</feature>
<accession>A0A8K0PM16</accession>
<reference evidence="3" key="1">
    <citation type="submission" date="2021-07" db="EMBL/GenBank/DDBJ databases">
        <title>Elsinoe batatas strain:CRI-CJ2 Genome sequencing and assembly.</title>
        <authorList>
            <person name="Huang L."/>
        </authorList>
    </citation>
    <scope>NUCLEOTIDE SEQUENCE</scope>
    <source>
        <strain evidence="3">CRI-CJ2</strain>
    </source>
</reference>
<feature type="transmembrane region" description="Helical" evidence="2">
    <location>
        <begin position="236"/>
        <end position="255"/>
    </location>
</feature>
<protein>
    <submittedName>
        <fullName evidence="3">Uncharacterized protein</fullName>
    </submittedName>
</protein>
<dbReference type="Proteomes" id="UP000809789">
    <property type="component" value="Unassembled WGS sequence"/>
</dbReference>
<dbReference type="EMBL" id="JAESVG020000002">
    <property type="protein sequence ID" value="KAG8630554.1"/>
    <property type="molecule type" value="Genomic_DNA"/>
</dbReference>
<feature type="compositionally biased region" description="Low complexity" evidence="1">
    <location>
        <begin position="70"/>
        <end position="80"/>
    </location>
</feature>
<feature type="compositionally biased region" description="Pro residues" evidence="1">
    <location>
        <begin position="81"/>
        <end position="98"/>
    </location>
</feature>
<gene>
    <name evidence="3" type="ORF">KVT40_002173</name>
</gene>
<feature type="region of interest" description="Disordered" evidence="1">
    <location>
        <begin position="167"/>
        <end position="229"/>
    </location>
</feature>
<evidence type="ECO:0000313" key="3">
    <source>
        <dbReference type="EMBL" id="KAG8630554.1"/>
    </source>
</evidence>
<keyword evidence="2" id="KW-0812">Transmembrane</keyword>
<comment type="caution">
    <text evidence="3">The sequence shown here is derived from an EMBL/GenBank/DDBJ whole genome shotgun (WGS) entry which is preliminary data.</text>
</comment>
<proteinExistence type="predicted"/>
<name>A0A8K0PM16_9PEZI</name>
<evidence type="ECO:0000256" key="1">
    <source>
        <dbReference type="SAM" id="MobiDB-lite"/>
    </source>
</evidence>
<evidence type="ECO:0000313" key="4">
    <source>
        <dbReference type="Proteomes" id="UP000809789"/>
    </source>
</evidence>
<keyword evidence="2" id="KW-1133">Transmembrane helix</keyword>
<dbReference type="OrthoDB" id="3945546at2759"/>
<sequence length="332" mass="35634">MALLRSHRLILSPPHVRSFATTSSRPATPLYMLAALSQSREAQHFTKRSGLGITNHSPAVEAIKSSEVDPFTSPKSSKPKNPAPSPPSDPSSPAPTSTPLPSGAQGPLESSLRITLASSLLSSDPRTISPSIPTDTLTLNRAAFAVLNAIPGSDAVLSAQAREKIQSARKADREAGEKEARDRADREVREKSAGVVEEVSSLRNGSGRGREREEGEVQAGRAEVVTGSGKSAGGEGGLALVAMVVALVGMNLYGYEMLREERKERERLVGRVQRLESGRREAVRDMRERKRSEAVVRPVVARKEEVVARTVEPAPGRGEKVKGWVGGLFWAN</sequence>
<dbReference type="AlphaFoldDB" id="A0A8K0PM16"/>
<organism evidence="3 4">
    <name type="scientific">Elsinoe batatas</name>
    <dbReference type="NCBI Taxonomy" id="2601811"/>
    <lineage>
        <taxon>Eukaryota</taxon>
        <taxon>Fungi</taxon>
        <taxon>Dikarya</taxon>
        <taxon>Ascomycota</taxon>
        <taxon>Pezizomycotina</taxon>
        <taxon>Dothideomycetes</taxon>
        <taxon>Dothideomycetidae</taxon>
        <taxon>Myriangiales</taxon>
        <taxon>Elsinoaceae</taxon>
        <taxon>Elsinoe</taxon>
    </lineage>
</organism>
<keyword evidence="4" id="KW-1185">Reference proteome</keyword>
<evidence type="ECO:0000256" key="2">
    <source>
        <dbReference type="SAM" id="Phobius"/>
    </source>
</evidence>
<feature type="compositionally biased region" description="Basic and acidic residues" evidence="1">
    <location>
        <begin position="167"/>
        <end position="192"/>
    </location>
</feature>
<keyword evidence="2" id="KW-0472">Membrane</keyword>